<keyword evidence="3 6" id="KW-0249">Electron transport</keyword>
<keyword evidence="2 6" id="KW-0479">Metal-binding</keyword>
<sequence>MALQVDKEKCLGCGSCIAIAPNTFKLSDESKAEIINPEGDSQEIIKQASEACPTEAITL</sequence>
<dbReference type="AlphaFoldDB" id="A0A2M6W7N4"/>
<dbReference type="PRINTS" id="PR00352">
    <property type="entry name" value="3FE4SFRDOXIN"/>
</dbReference>
<keyword evidence="4 6" id="KW-0408">Iron</keyword>
<feature type="domain" description="4Fe-4S ferredoxin-type" evidence="7">
    <location>
        <begin position="1"/>
        <end position="29"/>
    </location>
</feature>
<evidence type="ECO:0000256" key="2">
    <source>
        <dbReference type="ARBA" id="ARBA00022723"/>
    </source>
</evidence>
<dbReference type="PROSITE" id="PS51379">
    <property type="entry name" value="4FE4S_FER_2"/>
    <property type="match status" value="1"/>
</dbReference>
<organism evidence="8 9">
    <name type="scientific">Candidatus Magasanikbacteria bacterium CG10_big_fil_rev_8_21_14_0_10_36_32</name>
    <dbReference type="NCBI Taxonomy" id="1974646"/>
    <lineage>
        <taxon>Bacteria</taxon>
        <taxon>Candidatus Magasanikiibacteriota</taxon>
    </lineage>
</organism>
<accession>A0A2M6W7N4</accession>
<keyword evidence="1 6" id="KW-0813">Transport</keyword>
<gene>
    <name evidence="8" type="ORF">COU29_00295</name>
</gene>
<dbReference type="InterPro" id="IPR001080">
    <property type="entry name" value="3Fe4S_ferredoxin"/>
</dbReference>
<dbReference type="GO" id="GO:0009055">
    <property type="term" value="F:electron transfer activity"/>
    <property type="evidence" value="ECO:0007669"/>
    <property type="project" value="UniProtKB-UniRule"/>
</dbReference>
<evidence type="ECO:0000256" key="5">
    <source>
        <dbReference type="ARBA" id="ARBA00023014"/>
    </source>
</evidence>
<evidence type="ECO:0000256" key="6">
    <source>
        <dbReference type="RuleBase" id="RU368020"/>
    </source>
</evidence>
<evidence type="ECO:0000256" key="1">
    <source>
        <dbReference type="ARBA" id="ARBA00022448"/>
    </source>
</evidence>
<name>A0A2M6W7N4_9BACT</name>
<comment type="caution">
    <text evidence="8">The sequence shown here is derived from an EMBL/GenBank/DDBJ whole genome shotgun (WGS) entry which is preliminary data.</text>
</comment>
<dbReference type="GO" id="GO:0005506">
    <property type="term" value="F:iron ion binding"/>
    <property type="evidence" value="ECO:0007669"/>
    <property type="project" value="UniProtKB-UniRule"/>
</dbReference>
<dbReference type="PANTHER" id="PTHR36923">
    <property type="entry name" value="FERREDOXIN"/>
    <property type="match status" value="1"/>
</dbReference>
<dbReference type="EMBL" id="PFBV01000001">
    <property type="protein sequence ID" value="PIT88808.1"/>
    <property type="molecule type" value="Genomic_DNA"/>
</dbReference>
<dbReference type="Proteomes" id="UP000231426">
    <property type="component" value="Unassembled WGS sequence"/>
</dbReference>
<evidence type="ECO:0000256" key="3">
    <source>
        <dbReference type="ARBA" id="ARBA00022982"/>
    </source>
</evidence>
<dbReference type="SUPFAM" id="SSF54862">
    <property type="entry name" value="4Fe-4S ferredoxins"/>
    <property type="match status" value="1"/>
</dbReference>
<evidence type="ECO:0000259" key="7">
    <source>
        <dbReference type="PROSITE" id="PS51379"/>
    </source>
</evidence>
<reference evidence="9" key="1">
    <citation type="submission" date="2017-09" db="EMBL/GenBank/DDBJ databases">
        <title>Depth-based differentiation of microbial function through sediment-hosted aquifers and enrichment of novel symbionts in the deep terrestrial subsurface.</title>
        <authorList>
            <person name="Probst A.J."/>
            <person name="Ladd B."/>
            <person name="Jarett J.K."/>
            <person name="Geller-Mcgrath D.E."/>
            <person name="Sieber C.M.K."/>
            <person name="Emerson J.B."/>
            <person name="Anantharaman K."/>
            <person name="Thomas B.C."/>
            <person name="Malmstrom R."/>
            <person name="Stieglmeier M."/>
            <person name="Klingl A."/>
            <person name="Woyke T."/>
            <person name="Ryan C.M."/>
            <person name="Banfield J.F."/>
        </authorList>
    </citation>
    <scope>NUCLEOTIDE SEQUENCE [LARGE SCALE GENOMIC DNA]</scope>
</reference>
<evidence type="ECO:0000313" key="8">
    <source>
        <dbReference type="EMBL" id="PIT88808.1"/>
    </source>
</evidence>
<keyword evidence="5 6" id="KW-0411">Iron-sulfur</keyword>
<dbReference type="Pfam" id="PF13370">
    <property type="entry name" value="Fer4_13"/>
    <property type="match status" value="1"/>
</dbReference>
<dbReference type="GO" id="GO:0051536">
    <property type="term" value="F:iron-sulfur cluster binding"/>
    <property type="evidence" value="ECO:0007669"/>
    <property type="project" value="UniProtKB-KW"/>
</dbReference>
<evidence type="ECO:0000256" key="4">
    <source>
        <dbReference type="ARBA" id="ARBA00023004"/>
    </source>
</evidence>
<proteinExistence type="predicted"/>
<evidence type="ECO:0000313" key="9">
    <source>
        <dbReference type="Proteomes" id="UP000231426"/>
    </source>
</evidence>
<comment type="function">
    <text evidence="6">Ferredoxins are iron-sulfur proteins that transfer electrons in a wide variety of metabolic reactions.</text>
</comment>
<dbReference type="Gene3D" id="3.30.70.20">
    <property type="match status" value="1"/>
</dbReference>
<protein>
    <recommendedName>
        <fullName evidence="6">Ferredoxin</fullName>
    </recommendedName>
</protein>
<dbReference type="PANTHER" id="PTHR36923:SF3">
    <property type="entry name" value="FERREDOXIN"/>
    <property type="match status" value="1"/>
</dbReference>
<dbReference type="InterPro" id="IPR051269">
    <property type="entry name" value="Fe-S_cluster_ET"/>
</dbReference>
<dbReference type="InterPro" id="IPR017896">
    <property type="entry name" value="4Fe4S_Fe-S-bd"/>
</dbReference>